<dbReference type="EMBL" id="UOFB01000074">
    <property type="protein sequence ID" value="VAW45163.1"/>
    <property type="molecule type" value="Genomic_DNA"/>
</dbReference>
<dbReference type="PANTHER" id="PTHR13504">
    <property type="entry name" value="FIDO DOMAIN-CONTAINING PROTEIN DDB_G0283145"/>
    <property type="match status" value="1"/>
</dbReference>
<dbReference type="PANTHER" id="PTHR13504:SF38">
    <property type="entry name" value="FIDO DOMAIN-CONTAINING PROTEIN"/>
    <property type="match status" value="1"/>
</dbReference>
<name>A0A3B0VYD5_9ZZZZ</name>
<protein>
    <submittedName>
        <fullName evidence="2">Fic domain protein, Pden_3305 type</fullName>
    </submittedName>
</protein>
<dbReference type="PIRSF" id="PIRSF038925">
    <property type="entry name" value="AMP-prot_trans"/>
    <property type="match status" value="1"/>
</dbReference>
<dbReference type="InterPro" id="IPR003812">
    <property type="entry name" value="Fido"/>
</dbReference>
<dbReference type="Gene3D" id="1.10.3290.10">
    <property type="entry name" value="Fido-like domain"/>
    <property type="match status" value="1"/>
</dbReference>
<evidence type="ECO:0000313" key="2">
    <source>
        <dbReference type="EMBL" id="VAW45163.1"/>
    </source>
</evidence>
<dbReference type="PROSITE" id="PS51459">
    <property type="entry name" value="FIDO"/>
    <property type="match status" value="1"/>
</dbReference>
<gene>
    <name evidence="2" type="ORF">MNBD_GAMMA04-2213</name>
</gene>
<dbReference type="InterPro" id="IPR036597">
    <property type="entry name" value="Fido-like_dom_sf"/>
</dbReference>
<proteinExistence type="predicted"/>
<dbReference type="Pfam" id="PF13784">
    <property type="entry name" value="Fic_N"/>
    <property type="match status" value="1"/>
</dbReference>
<dbReference type="Pfam" id="PF02661">
    <property type="entry name" value="Fic"/>
    <property type="match status" value="1"/>
</dbReference>
<evidence type="ECO:0000259" key="1">
    <source>
        <dbReference type="PROSITE" id="PS51459"/>
    </source>
</evidence>
<feature type="domain" description="Fido" evidence="1">
    <location>
        <begin position="125"/>
        <end position="274"/>
    </location>
</feature>
<accession>A0A3B0VYD5</accession>
<sequence>MNINDYFSGKYVEQYQYKSFSPTLINHEWEIADGELLTLLSEADRALGELNAYSQLVPDVDFFIRMHITKEATESSRLEGTQTNMKEAFFDIEDIEPEKRDDWEEVQNYIKAIKEAIKNLENLPLSNRLLKNTHKTLMQGVRGDTKLPGEFRKSQNWIGVNLKHAVFIPPHNNELPELMNDLEQFIHNEQCHVPHLIKIAILHYQFETIHPFLDGNGRLGRLMIALYFANFGLLHKPALYLSDYFERHKTEYVDRLMAVRENHQLREWLIFFLYGVRETAYNSIQVFKDILSLKDHIEREVLPNFSTPRQHNVRLLIQTLYKQPLVDIKQTALILNVKTNTASSLIKDLVKLNILEEMTGKQRNRLFIFKHYLMIFNQN</sequence>
<dbReference type="AlphaFoldDB" id="A0A3B0VYD5"/>
<dbReference type="InterPro" id="IPR025758">
    <property type="entry name" value="Fic/DOC_N"/>
</dbReference>
<organism evidence="2">
    <name type="scientific">hydrothermal vent metagenome</name>
    <dbReference type="NCBI Taxonomy" id="652676"/>
    <lineage>
        <taxon>unclassified sequences</taxon>
        <taxon>metagenomes</taxon>
        <taxon>ecological metagenomes</taxon>
    </lineage>
</organism>
<dbReference type="SUPFAM" id="SSF140931">
    <property type="entry name" value="Fic-like"/>
    <property type="match status" value="1"/>
</dbReference>
<reference evidence="2" key="1">
    <citation type="submission" date="2018-06" db="EMBL/GenBank/DDBJ databases">
        <authorList>
            <person name="Zhirakovskaya E."/>
        </authorList>
    </citation>
    <scope>NUCLEOTIDE SEQUENCE</scope>
</reference>
<dbReference type="InterPro" id="IPR026287">
    <property type="entry name" value="SoFic-like"/>
</dbReference>
<dbReference type="InterPro" id="IPR040198">
    <property type="entry name" value="Fido_containing"/>
</dbReference>